<evidence type="ECO:0000313" key="2">
    <source>
        <dbReference type="Proteomes" id="UP000318833"/>
    </source>
</evidence>
<gene>
    <name evidence="1" type="ORF">FOF46_17260</name>
</gene>
<keyword evidence="2" id="KW-1185">Reference proteome</keyword>
<dbReference type="AlphaFoldDB" id="A0A554VHL7"/>
<keyword evidence="1" id="KW-0808">Transferase</keyword>
<dbReference type="Proteomes" id="UP000318833">
    <property type="component" value="Unassembled WGS sequence"/>
</dbReference>
<comment type="caution">
    <text evidence="1">The sequence shown here is derived from an EMBL/GenBank/DDBJ whole genome shotgun (WGS) entry which is preliminary data.</text>
</comment>
<name>A0A554VHL7_9FLAO</name>
<reference evidence="1 2" key="1">
    <citation type="submission" date="2019-07" db="EMBL/GenBank/DDBJ databases">
        <title>The draft genome sequence of Aquimarina algiphila M91.</title>
        <authorList>
            <person name="Meng X."/>
        </authorList>
    </citation>
    <scope>NUCLEOTIDE SEQUENCE [LARGE SCALE GENOMIC DNA]</scope>
    <source>
        <strain evidence="1 2">M91</strain>
    </source>
</reference>
<dbReference type="EMBL" id="VLNR01000038">
    <property type="protein sequence ID" value="TSE06972.1"/>
    <property type="molecule type" value="Genomic_DNA"/>
</dbReference>
<accession>A0A554VHL7</accession>
<protein>
    <submittedName>
        <fullName evidence="1">GNAT family N-acetyltransferase</fullName>
    </submittedName>
</protein>
<dbReference type="Gene3D" id="3.40.630.30">
    <property type="match status" value="1"/>
</dbReference>
<organism evidence="1 2">
    <name type="scientific">Aquimarina algiphila</name>
    <dbReference type="NCBI Taxonomy" id="2047982"/>
    <lineage>
        <taxon>Bacteria</taxon>
        <taxon>Pseudomonadati</taxon>
        <taxon>Bacteroidota</taxon>
        <taxon>Flavobacteriia</taxon>
        <taxon>Flavobacteriales</taxon>
        <taxon>Flavobacteriaceae</taxon>
        <taxon>Aquimarina</taxon>
    </lineage>
</organism>
<evidence type="ECO:0000313" key="1">
    <source>
        <dbReference type="EMBL" id="TSE06972.1"/>
    </source>
</evidence>
<dbReference type="OrthoDB" id="797909at2"/>
<proteinExistence type="predicted"/>
<sequence length="226" mass="26890">MTEKEIKKYIDRLNNKKVQESIFIRPINETIVIGKVWCEQPKENDSISNSSSYRFFFIKNNLGVYVSAVLDMNSDLHWYVIPEERKKGLLTKALKETILPYIFYEREEQRITVKLEIGEKNYANSKNVALKLGFNSLNETQTEFLLKKSEFDWSFENLNEQNSRIGNERIQVLRKRVNYASQILRKVSDELLMAYEDDNELLELSKEVKSHTWKIENLIWEYEQSE</sequence>
<dbReference type="GO" id="GO:0016740">
    <property type="term" value="F:transferase activity"/>
    <property type="evidence" value="ECO:0007669"/>
    <property type="project" value="UniProtKB-KW"/>
</dbReference>
<dbReference type="RefSeq" id="WP_143917320.1">
    <property type="nucleotide sequence ID" value="NZ_CANMXV010000021.1"/>
</dbReference>